<keyword evidence="3" id="KW-1185">Reference proteome</keyword>
<feature type="compositionally biased region" description="Acidic residues" evidence="1">
    <location>
        <begin position="84"/>
        <end position="94"/>
    </location>
</feature>
<reference evidence="2" key="1">
    <citation type="submission" date="2021-06" db="EMBL/GenBank/DDBJ databases">
        <authorList>
            <person name="Kallberg Y."/>
            <person name="Tangrot J."/>
            <person name="Rosling A."/>
        </authorList>
    </citation>
    <scope>NUCLEOTIDE SEQUENCE</scope>
    <source>
        <strain evidence="2">AZ414A</strain>
    </source>
</reference>
<dbReference type="OrthoDB" id="2441519at2759"/>
<accession>A0A9N9G5G8</accession>
<protein>
    <submittedName>
        <fullName evidence="2">2258_t:CDS:1</fullName>
    </submittedName>
</protein>
<comment type="caution">
    <text evidence="2">The sequence shown here is derived from an EMBL/GenBank/DDBJ whole genome shotgun (WGS) entry which is preliminary data.</text>
</comment>
<evidence type="ECO:0000256" key="1">
    <source>
        <dbReference type="SAM" id="MobiDB-lite"/>
    </source>
</evidence>
<proteinExistence type="predicted"/>
<dbReference type="EMBL" id="CAJVPK010001247">
    <property type="protein sequence ID" value="CAG8578517.1"/>
    <property type="molecule type" value="Genomic_DNA"/>
</dbReference>
<sequence>MMFGTTIRYIPLRSWAETDTCRNAIFPYLTQKNVLELYKKWGGIPRFTLFYALNISQQELLEKAINSVNDKILSFVVGEEVEETEEISEVEDSGEPSPAIISPNKNNEEGTFAEFRAS</sequence>
<evidence type="ECO:0000313" key="2">
    <source>
        <dbReference type="EMBL" id="CAG8578517.1"/>
    </source>
</evidence>
<dbReference type="AlphaFoldDB" id="A0A9N9G5G8"/>
<dbReference type="Proteomes" id="UP000789706">
    <property type="component" value="Unassembled WGS sequence"/>
</dbReference>
<feature type="region of interest" description="Disordered" evidence="1">
    <location>
        <begin position="84"/>
        <end position="118"/>
    </location>
</feature>
<organism evidence="2 3">
    <name type="scientific">Diversispora eburnea</name>
    <dbReference type="NCBI Taxonomy" id="1213867"/>
    <lineage>
        <taxon>Eukaryota</taxon>
        <taxon>Fungi</taxon>
        <taxon>Fungi incertae sedis</taxon>
        <taxon>Mucoromycota</taxon>
        <taxon>Glomeromycotina</taxon>
        <taxon>Glomeromycetes</taxon>
        <taxon>Diversisporales</taxon>
        <taxon>Diversisporaceae</taxon>
        <taxon>Diversispora</taxon>
    </lineage>
</organism>
<gene>
    <name evidence="2" type="ORF">DEBURN_LOCUS8453</name>
</gene>
<evidence type="ECO:0000313" key="3">
    <source>
        <dbReference type="Proteomes" id="UP000789706"/>
    </source>
</evidence>
<name>A0A9N9G5G8_9GLOM</name>